<evidence type="ECO:0000256" key="3">
    <source>
        <dbReference type="ARBA" id="ARBA00022679"/>
    </source>
</evidence>
<evidence type="ECO:0000313" key="7">
    <source>
        <dbReference type="Proteomes" id="UP000435112"/>
    </source>
</evidence>
<dbReference type="InterPro" id="IPR029063">
    <property type="entry name" value="SAM-dependent_MTases_sf"/>
</dbReference>
<proteinExistence type="inferred from homology"/>
<dbReference type="EMBL" id="QXFV01001327">
    <property type="protein sequence ID" value="KAE9008638.1"/>
    <property type="molecule type" value="Genomic_DNA"/>
</dbReference>
<dbReference type="PANTHER" id="PTHR43619:SF2">
    <property type="entry name" value="S-ADENOSYL-L-METHIONINE-DEPENDENT METHYLTRANSFERASES SUPERFAMILY PROTEIN"/>
    <property type="match status" value="1"/>
</dbReference>
<dbReference type="InterPro" id="IPR011610">
    <property type="entry name" value="SAM_mthyl_Trfase_ML2640-like"/>
</dbReference>
<sequence>MDPPTASSSLIQEDAPHVDDAFAESMGFVTTYLRAVESARDDRIVNDPFAGPLTKKHKLKITELMKGLSSKRQLHSRPEDFIAFRTRYLDEAISQRKPQILQIVILGAGLDARAYRLESLRGCHVLEVDQAQDIFDHKTQVMKELSAPLIAQKVDYIVSDLAQSGLENSLVGCGFDPTVPTFWALEGLIPYIDRAGILELLKVIDHVSAPGSELWADIPGQFVANSDEWGKRAMKHGEDDPLNGVLSEIKWALQVQASLGVAGDHFGRQWMPMLSPKTKQKVPFFLVVGKKPASDN</sequence>
<dbReference type="Pfam" id="PF04072">
    <property type="entry name" value="LCM"/>
    <property type="match status" value="1"/>
</dbReference>
<dbReference type="PANTHER" id="PTHR43619">
    <property type="entry name" value="S-ADENOSYL-L-METHIONINE-DEPENDENT METHYLTRANSFERASE YKTD-RELATED"/>
    <property type="match status" value="1"/>
</dbReference>
<evidence type="ECO:0000313" key="4">
    <source>
        <dbReference type="EMBL" id="KAE9004988.1"/>
    </source>
</evidence>
<dbReference type="NCBIfam" id="TIGR00027">
    <property type="entry name" value="mthyl_TIGR00027"/>
    <property type="match status" value="1"/>
</dbReference>
<evidence type="ECO:0000313" key="5">
    <source>
        <dbReference type="EMBL" id="KAE9008638.1"/>
    </source>
</evidence>
<accession>A0A6A3KHH2</accession>
<gene>
    <name evidence="5" type="ORF">PR001_g16645</name>
    <name evidence="4" type="ORF">PR002_g16895</name>
</gene>
<dbReference type="Gene3D" id="3.40.50.150">
    <property type="entry name" value="Vaccinia Virus protein VP39"/>
    <property type="match status" value="1"/>
</dbReference>
<reference evidence="6 7" key="1">
    <citation type="submission" date="2018-09" db="EMBL/GenBank/DDBJ databases">
        <title>Genomic investigation of the strawberry pathogen Phytophthora fragariae indicates pathogenicity is determined by transcriptional variation in three key races.</title>
        <authorList>
            <person name="Adams T.M."/>
            <person name="Armitage A.D."/>
            <person name="Sobczyk M.K."/>
            <person name="Bates H.J."/>
            <person name="Dunwell J.M."/>
            <person name="Nellist C.F."/>
            <person name="Harrison R.J."/>
        </authorList>
    </citation>
    <scope>NUCLEOTIDE SEQUENCE [LARGE SCALE GENOMIC DNA]</scope>
    <source>
        <strain evidence="5 6">SCRP249</strain>
        <strain evidence="4 7">SCRP324</strain>
    </source>
</reference>
<dbReference type="AlphaFoldDB" id="A0A6A3KHH2"/>
<dbReference type="GO" id="GO:0032259">
    <property type="term" value="P:methylation"/>
    <property type="evidence" value="ECO:0007669"/>
    <property type="project" value="UniProtKB-KW"/>
</dbReference>
<organism evidence="4 7">
    <name type="scientific">Phytophthora rubi</name>
    <dbReference type="NCBI Taxonomy" id="129364"/>
    <lineage>
        <taxon>Eukaryota</taxon>
        <taxon>Sar</taxon>
        <taxon>Stramenopiles</taxon>
        <taxon>Oomycota</taxon>
        <taxon>Peronosporomycetes</taxon>
        <taxon>Peronosporales</taxon>
        <taxon>Peronosporaceae</taxon>
        <taxon>Phytophthora</taxon>
    </lineage>
</organism>
<evidence type="ECO:0008006" key="8">
    <source>
        <dbReference type="Google" id="ProtNLM"/>
    </source>
</evidence>
<comment type="similarity">
    <text evidence="1">Belongs to the UPF0677 family.</text>
</comment>
<protein>
    <recommendedName>
        <fullName evidence="8">S-adenosyl-L-methionine-dependent methyltransferase</fullName>
    </recommendedName>
</protein>
<comment type="caution">
    <text evidence="4">The sequence shown here is derived from an EMBL/GenBank/DDBJ whole genome shotgun (WGS) entry which is preliminary data.</text>
</comment>
<keyword evidence="3" id="KW-0808">Transferase</keyword>
<dbReference type="EMBL" id="QXFU01001322">
    <property type="protein sequence ID" value="KAE9004988.1"/>
    <property type="molecule type" value="Genomic_DNA"/>
</dbReference>
<dbReference type="Proteomes" id="UP000435112">
    <property type="component" value="Unassembled WGS sequence"/>
</dbReference>
<evidence type="ECO:0000256" key="2">
    <source>
        <dbReference type="ARBA" id="ARBA00022603"/>
    </source>
</evidence>
<evidence type="ECO:0000313" key="6">
    <source>
        <dbReference type="Proteomes" id="UP000429607"/>
    </source>
</evidence>
<keyword evidence="2" id="KW-0489">Methyltransferase</keyword>
<evidence type="ECO:0000256" key="1">
    <source>
        <dbReference type="ARBA" id="ARBA00008138"/>
    </source>
</evidence>
<dbReference type="OrthoDB" id="203237at2759"/>
<dbReference type="GO" id="GO:0008168">
    <property type="term" value="F:methyltransferase activity"/>
    <property type="evidence" value="ECO:0007669"/>
    <property type="project" value="UniProtKB-KW"/>
</dbReference>
<dbReference type="Proteomes" id="UP000429607">
    <property type="component" value="Unassembled WGS sequence"/>
</dbReference>
<name>A0A6A3KHH2_9STRA</name>
<dbReference type="InterPro" id="IPR007213">
    <property type="entry name" value="Ppm1/Ppm2/Tcmp"/>
</dbReference>
<dbReference type="SUPFAM" id="SSF53335">
    <property type="entry name" value="S-adenosyl-L-methionine-dependent methyltransferases"/>
    <property type="match status" value="1"/>
</dbReference>